<evidence type="ECO:0000313" key="1">
    <source>
        <dbReference type="EMBL" id="CRK97847.1"/>
    </source>
</evidence>
<name>A0A1J1IC38_9DIPT</name>
<organism evidence="1 2">
    <name type="scientific">Clunio marinus</name>
    <dbReference type="NCBI Taxonomy" id="568069"/>
    <lineage>
        <taxon>Eukaryota</taxon>
        <taxon>Metazoa</taxon>
        <taxon>Ecdysozoa</taxon>
        <taxon>Arthropoda</taxon>
        <taxon>Hexapoda</taxon>
        <taxon>Insecta</taxon>
        <taxon>Pterygota</taxon>
        <taxon>Neoptera</taxon>
        <taxon>Endopterygota</taxon>
        <taxon>Diptera</taxon>
        <taxon>Nematocera</taxon>
        <taxon>Chironomoidea</taxon>
        <taxon>Chironomidae</taxon>
        <taxon>Clunio</taxon>
    </lineage>
</organism>
<reference evidence="1 2" key="1">
    <citation type="submission" date="2015-04" db="EMBL/GenBank/DDBJ databases">
        <authorList>
            <person name="Syromyatnikov M.Y."/>
            <person name="Popov V.N."/>
        </authorList>
    </citation>
    <scope>NUCLEOTIDE SEQUENCE [LARGE SCALE GENOMIC DNA]</scope>
</reference>
<keyword evidence="2" id="KW-1185">Reference proteome</keyword>
<dbReference type="EMBL" id="CVRI01000047">
    <property type="protein sequence ID" value="CRK97847.1"/>
    <property type="molecule type" value="Genomic_DNA"/>
</dbReference>
<sequence>MTRRLVNGDDDADSLVPYHLNYFILALWKADKRDKNVAKIAKIINLYFKKNVVVVPPARNNDDLPEYEESSGGVQPSAVPYIVESTHTRAAKDSDFKY</sequence>
<dbReference type="Proteomes" id="UP000183832">
    <property type="component" value="Unassembled WGS sequence"/>
</dbReference>
<dbReference type="AlphaFoldDB" id="A0A1J1IC38"/>
<gene>
    <name evidence="1" type="ORF">CLUMA_CG011223</name>
</gene>
<evidence type="ECO:0000313" key="2">
    <source>
        <dbReference type="Proteomes" id="UP000183832"/>
    </source>
</evidence>
<accession>A0A1J1IC38</accession>
<protein>
    <submittedName>
        <fullName evidence="1">CLUMA_CG011223, isoform A</fullName>
    </submittedName>
</protein>
<proteinExistence type="predicted"/>